<evidence type="ECO:0000259" key="2">
    <source>
        <dbReference type="PROSITE" id="PS50234"/>
    </source>
</evidence>
<keyword evidence="1" id="KW-1133">Transmembrane helix</keyword>
<feature type="transmembrane region" description="Helical" evidence="1">
    <location>
        <begin position="299"/>
        <end position="317"/>
    </location>
</feature>
<dbReference type="InterPro" id="IPR036465">
    <property type="entry name" value="vWFA_dom_sf"/>
</dbReference>
<evidence type="ECO:0000256" key="1">
    <source>
        <dbReference type="SAM" id="Phobius"/>
    </source>
</evidence>
<dbReference type="Proteomes" id="UP000031278">
    <property type="component" value="Unassembled WGS sequence"/>
</dbReference>
<dbReference type="SUPFAM" id="SSF53300">
    <property type="entry name" value="vWA-like"/>
    <property type="match status" value="1"/>
</dbReference>
<dbReference type="InterPro" id="IPR002035">
    <property type="entry name" value="VWF_A"/>
</dbReference>
<dbReference type="Pfam" id="PF00092">
    <property type="entry name" value="VWA"/>
    <property type="match status" value="1"/>
</dbReference>
<accession>A0A0B9G178</accession>
<sequence length="322" mass="35806">MLAFDYLAVALLLPLPWVVRRFVREVQPVSVLRLGRLPNELDDNIHISRVPMVLSIAAWLFLLSALARPVWLGEPISVPMEHRDVMLVVDLSGSMDIEDMNGGGGEAISRMTAMKSVLVDFVRRREGDRLGLVLFADHGYLHTPLTLDIRNLEQQIEQLTLGLVGYMTAIGEGVAIATKTFIDSEAPQRIMILLSDGSNTIGAVEPMAAAELAKDSNVTIYSIGLGAESMMVENAFGELHETNPSWDLDESLLTKIAELTGGQYFRARNQDELAEVYSLIDGLEPISDTEQTWQPRDDLYSYPLFVTLVLMVMLAAYRRHYG</sequence>
<dbReference type="PANTHER" id="PTHR22550:SF18">
    <property type="entry name" value="VWFA DOMAIN-CONTAINING PROTEIN"/>
    <property type="match status" value="1"/>
</dbReference>
<keyword evidence="1" id="KW-0472">Membrane</keyword>
<dbReference type="RefSeq" id="WP_039464823.1">
    <property type="nucleotide sequence ID" value="NZ_JWLZ01000176.1"/>
</dbReference>
<dbReference type="InterPro" id="IPR050768">
    <property type="entry name" value="UPF0353/GerABKA_families"/>
</dbReference>
<reference evidence="3 4" key="1">
    <citation type="submission" date="2014-12" db="EMBL/GenBank/DDBJ databases">
        <title>Genome sequencing of Photobacterium gaetbulicola AD005a.</title>
        <authorList>
            <person name="Adrian T.G.S."/>
            <person name="Chan K.G."/>
        </authorList>
    </citation>
    <scope>NUCLEOTIDE SEQUENCE [LARGE SCALE GENOMIC DNA]</scope>
    <source>
        <strain evidence="3 4">AD005a</strain>
    </source>
</reference>
<dbReference type="PROSITE" id="PS50234">
    <property type="entry name" value="VWFA"/>
    <property type="match status" value="1"/>
</dbReference>
<dbReference type="Gene3D" id="3.40.50.410">
    <property type="entry name" value="von Willebrand factor, type A domain"/>
    <property type="match status" value="1"/>
</dbReference>
<evidence type="ECO:0000313" key="3">
    <source>
        <dbReference type="EMBL" id="KHT62483.1"/>
    </source>
</evidence>
<dbReference type="SMART" id="SM00327">
    <property type="entry name" value="VWA"/>
    <property type="match status" value="1"/>
</dbReference>
<name>A0A0B9G178_9GAMM</name>
<proteinExistence type="predicted"/>
<feature type="domain" description="VWFA" evidence="2">
    <location>
        <begin position="84"/>
        <end position="280"/>
    </location>
</feature>
<evidence type="ECO:0000313" key="4">
    <source>
        <dbReference type="Proteomes" id="UP000031278"/>
    </source>
</evidence>
<dbReference type="PANTHER" id="PTHR22550">
    <property type="entry name" value="SPORE GERMINATION PROTEIN"/>
    <property type="match status" value="1"/>
</dbReference>
<dbReference type="EMBL" id="JWLZ01000176">
    <property type="protein sequence ID" value="KHT62483.1"/>
    <property type="molecule type" value="Genomic_DNA"/>
</dbReference>
<gene>
    <name evidence="3" type="ORF">RJ45_16810</name>
</gene>
<dbReference type="AlphaFoldDB" id="A0A0B9G178"/>
<protein>
    <submittedName>
        <fullName evidence="3">IMP dehydrogenase</fullName>
    </submittedName>
</protein>
<organism evidence="3 4">
    <name type="scientific">Photobacterium gaetbulicola</name>
    <dbReference type="NCBI Taxonomy" id="1295392"/>
    <lineage>
        <taxon>Bacteria</taxon>
        <taxon>Pseudomonadati</taxon>
        <taxon>Pseudomonadota</taxon>
        <taxon>Gammaproteobacteria</taxon>
        <taxon>Vibrionales</taxon>
        <taxon>Vibrionaceae</taxon>
        <taxon>Photobacterium</taxon>
    </lineage>
</organism>
<comment type="caution">
    <text evidence="3">The sequence shown here is derived from an EMBL/GenBank/DDBJ whole genome shotgun (WGS) entry which is preliminary data.</text>
</comment>
<keyword evidence="1" id="KW-0812">Transmembrane</keyword>